<proteinExistence type="predicted"/>
<evidence type="ECO:0000313" key="3">
    <source>
        <dbReference type="Proteomes" id="UP001151760"/>
    </source>
</evidence>
<evidence type="ECO:0000256" key="1">
    <source>
        <dbReference type="SAM" id="MobiDB-lite"/>
    </source>
</evidence>
<name>A0ABQ5EGX5_9ASTR</name>
<keyword evidence="3" id="KW-1185">Reference proteome</keyword>
<protein>
    <recommendedName>
        <fullName evidence="4">Reverse transcriptase domain-containing protein</fullName>
    </recommendedName>
</protein>
<dbReference type="EMBL" id="BQNB010016290">
    <property type="protein sequence ID" value="GJT50063.1"/>
    <property type="molecule type" value="Genomic_DNA"/>
</dbReference>
<feature type="region of interest" description="Disordered" evidence="1">
    <location>
        <begin position="97"/>
        <end position="140"/>
    </location>
</feature>
<comment type="caution">
    <text evidence="2">The sequence shown here is derived from an EMBL/GenBank/DDBJ whole genome shotgun (WGS) entry which is preliminary data.</text>
</comment>
<gene>
    <name evidence="2" type="ORF">Tco_0976220</name>
</gene>
<feature type="compositionally biased region" description="Acidic residues" evidence="1">
    <location>
        <begin position="106"/>
        <end position="140"/>
    </location>
</feature>
<accession>A0ABQ5EGX5</accession>
<evidence type="ECO:0008006" key="4">
    <source>
        <dbReference type="Google" id="ProtNLM"/>
    </source>
</evidence>
<dbReference type="Proteomes" id="UP001151760">
    <property type="component" value="Unassembled WGS sequence"/>
</dbReference>
<organism evidence="2 3">
    <name type="scientific">Tanacetum coccineum</name>
    <dbReference type="NCBI Taxonomy" id="301880"/>
    <lineage>
        <taxon>Eukaryota</taxon>
        <taxon>Viridiplantae</taxon>
        <taxon>Streptophyta</taxon>
        <taxon>Embryophyta</taxon>
        <taxon>Tracheophyta</taxon>
        <taxon>Spermatophyta</taxon>
        <taxon>Magnoliopsida</taxon>
        <taxon>eudicotyledons</taxon>
        <taxon>Gunneridae</taxon>
        <taxon>Pentapetalae</taxon>
        <taxon>asterids</taxon>
        <taxon>campanulids</taxon>
        <taxon>Asterales</taxon>
        <taxon>Asteraceae</taxon>
        <taxon>Asteroideae</taxon>
        <taxon>Anthemideae</taxon>
        <taxon>Anthemidinae</taxon>
        <taxon>Tanacetum</taxon>
    </lineage>
</organism>
<reference evidence="2" key="2">
    <citation type="submission" date="2022-01" db="EMBL/GenBank/DDBJ databases">
        <authorList>
            <person name="Yamashiro T."/>
            <person name="Shiraishi A."/>
            <person name="Satake H."/>
            <person name="Nakayama K."/>
        </authorList>
    </citation>
    <scope>NUCLEOTIDE SEQUENCE</scope>
</reference>
<evidence type="ECO:0000313" key="2">
    <source>
        <dbReference type="EMBL" id="GJT50063.1"/>
    </source>
</evidence>
<sequence>MHNNIIAAGSKDRLPMLGPGRYSQWRSRFLRYIDTKPNGKGLRKSILSGPYVPCLSCDLWFDTKVPNNFLEFLAISISRLLSSLLYLIIMANVPSNDPNVDAPANMEEDPKEDPEEDLEKDPEEDPEEDPEDNNDDDWEVDDEAEVIKPYTGDDLNNPPTLIFEDERRLSYFSFRLNAIFLTEILSCSEPSMGPNLGTIWRKMRDMEKLMMERIDTEGRMKKKFKEQDRHFVGLGCDNVEIDHTGEKVMLFVHVMDISWYKNLCDLLCGDQVVCKDTGICMESVEAAIRAERERVRNEANHAGGPNVAPVSRECTFANFMKCSPITFRGNEGAVGLIRWIEKTEMVFTVSRCTEGNKVVFAAATFQDRALTWWNSQVATSGMEAVTRKTGAE</sequence>
<reference evidence="2" key="1">
    <citation type="journal article" date="2022" name="Int. J. Mol. Sci.">
        <title>Draft Genome of Tanacetum Coccineum: Genomic Comparison of Closely Related Tanacetum-Family Plants.</title>
        <authorList>
            <person name="Yamashiro T."/>
            <person name="Shiraishi A."/>
            <person name="Nakayama K."/>
            <person name="Satake H."/>
        </authorList>
    </citation>
    <scope>NUCLEOTIDE SEQUENCE</scope>
</reference>